<dbReference type="Proteomes" id="UP000215145">
    <property type="component" value="Unassembled WGS sequence"/>
</dbReference>
<name>A0A229NW24_9BACL</name>
<evidence type="ECO:0000313" key="1">
    <source>
        <dbReference type="EMBL" id="OXM13925.1"/>
    </source>
</evidence>
<gene>
    <name evidence="1" type="ORF">CGZ75_13005</name>
</gene>
<proteinExistence type="predicted"/>
<dbReference type="AlphaFoldDB" id="A0A229NW24"/>
<sequence>MLLCSQESPTSTGGGSVQVLRSTLACQWLEERGSIPPVEFQQLTEALLPDGSELKHVVDELLFRKRSGEELDNEPPIPILQDYLAERLAYYTQLASELPAVAGPNSVQLDDWFLSALRESWSFSVN</sequence>
<comment type="caution">
    <text evidence="1">The sequence shown here is derived from an EMBL/GenBank/DDBJ whole genome shotgun (WGS) entry which is preliminary data.</text>
</comment>
<protein>
    <submittedName>
        <fullName evidence="1">Uncharacterized protein</fullName>
    </submittedName>
</protein>
<dbReference type="OrthoDB" id="9796845at2"/>
<keyword evidence="2" id="KW-1185">Reference proteome</keyword>
<dbReference type="EMBL" id="NMUQ01000002">
    <property type="protein sequence ID" value="OXM13925.1"/>
    <property type="molecule type" value="Genomic_DNA"/>
</dbReference>
<reference evidence="1 2" key="1">
    <citation type="submission" date="2017-07" db="EMBL/GenBank/DDBJ databases">
        <title>Paenibacillus herberti R33 genome sequencing and assembly.</title>
        <authorList>
            <person name="Su W."/>
        </authorList>
    </citation>
    <scope>NUCLEOTIDE SEQUENCE [LARGE SCALE GENOMIC DNA]</scope>
    <source>
        <strain evidence="1 2">R33</strain>
    </source>
</reference>
<organism evidence="1 2">
    <name type="scientific">Paenibacillus herberti</name>
    <dbReference type="NCBI Taxonomy" id="1619309"/>
    <lineage>
        <taxon>Bacteria</taxon>
        <taxon>Bacillati</taxon>
        <taxon>Bacillota</taxon>
        <taxon>Bacilli</taxon>
        <taxon>Bacillales</taxon>
        <taxon>Paenibacillaceae</taxon>
        <taxon>Paenibacillus</taxon>
    </lineage>
</organism>
<evidence type="ECO:0000313" key="2">
    <source>
        <dbReference type="Proteomes" id="UP000215145"/>
    </source>
</evidence>
<dbReference type="InterPro" id="IPR018775">
    <property type="entry name" value="RlaP"/>
</dbReference>
<accession>A0A229NW24</accession>
<dbReference type="Pfam" id="PF10127">
    <property type="entry name" value="RlaP"/>
    <property type="match status" value="1"/>
</dbReference>